<protein>
    <submittedName>
        <fullName evidence="4">Uncharacterized protein LOC102801126</fullName>
    </submittedName>
</protein>
<evidence type="ECO:0000313" key="4">
    <source>
        <dbReference type="RefSeq" id="XP_006818986.1"/>
    </source>
</evidence>
<evidence type="ECO:0000256" key="1">
    <source>
        <dbReference type="SAM" id="MobiDB-lite"/>
    </source>
</evidence>
<evidence type="ECO:0000313" key="3">
    <source>
        <dbReference type="Proteomes" id="UP000694865"/>
    </source>
</evidence>
<accession>A0ABM0MG45</accession>
<feature type="signal peptide" evidence="2">
    <location>
        <begin position="1"/>
        <end position="25"/>
    </location>
</feature>
<feature type="chain" id="PRO_5045743976" evidence="2">
    <location>
        <begin position="26"/>
        <end position="428"/>
    </location>
</feature>
<feature type="compositionally biased region" description="Polar residues" evidence="1">
    <location>
        <begin position="152"/>
        <end position="175"/>
    </location>
</feature>
<gene>
    <name evidence="4" type="primary">LOC102801126</name>
</gene>
<feature type="compositionally biased region" description="Polar residues" evidence="1">
    <location>
        <begin position="88"/>
        <end position="98"/>
    </location>
</feature>
<keyword evidence="2" id="KW-0732">Signal</keyword>
<feature type="compositionally biased region" description="Basic and acidic residues" evidence="1">
    <location>
        <begin position="138"/>
        <end position="147"/>
    </location>
</feature>
<organism evidence="3 4">
    <name type="scientific">Saccoglossus kowalevskii</name>
    <name type="common">Acorn worm</name>
    <dbReference type="NCBI Taxonomy" id="10224"/>
    <lineage>
        <taxon>Eukaryota</taxon>
        <taxon>Metazoa</taxon>
        <taxon>Hemichordata</taxon>
        <taxon>Enteropneusta</taxon>
        <taxon>Harrimaniidae</taxon>
        <taxon>Saccoglossus</taxon>
    </lineage>
</organism>
<sequence>MRRAFNILLCLCLTIAIWELYVMWGSLPEVLGSIKPVAGHGVVTNRSMGDMESPYRERTESSDARLNTTHRLTSLNDSNHGAGRVKTRSNFTAILNSNKNERNQSRSLKQHKSVQVNGQKNATNQPEYRKTTPSKAINKHEQSESGSKKTKTQQGKSISNKTITENDIRQNSSKIKMTEERNLTELKHAGGKELPNSDKNVVPPKESHIQKVTTPNLSEKTYLFPLHYDYNGPNVQYSSFRFGVAFALTYNRTVVENWFSTHWTTGAKQIRYVNETFDMAKLQEIVDVASVNEFKEACNSTVDALLMHPYHRMGGRTKAQYLERFLWKQKGLEKRYAITLPGPSHIPQSSEEAEALLLNPPKTKCLGVLDPSIDTKWLFPALTKHFDTVNTHIVSPPNIMKMVDEVEKKLCDGDPFVAMHWRNRSGEM</sequence>
<feature type="compositionally biased region" description="Basic and acidic residues" evidence="1">
    <location>
        <begin position="53"/>
        <end position="63"/>
    </location>
</feature>
<name>A0ABM0MG45_SACKO</name>
<reference evidence="4" key="1">
    <citation type="submission" date="2025-08" db="UniProtKB">
        <authorList>
            <consortium name="RefSeq"/>
        </authorList>
    </citation>
    <scope>IDENTIFICATION</scope>
    <source>
        <tissue evidence="4">Testes</tissue>
    </source>
</reference>
<feature type="compositionally biased region" description="Polar residues" evidence="1">
    <location>
        <begin position="113"/>
        <end position="135"/>
    </location>
</feature>
<evidence type="ECO:0000256" key="2">
    <source>
        <dbReference type="SAM" id="SignalP"/>
    </source>
</evidence>
<feature type="region of interest" description="Disordered" evidence="1">
    <location>
        <begin position="45"/>
        <end position="212"/>
    </location>
</feature>
<feature type="compositionally biased region" description="Polar residues" evidence="1">
    <location>
        <begin position="64"/>
        <end position="79"/>
    </location>
</feature>
<proteinExistence type="predicted"/>
<dbReference type="Proteomes" id="UP000694865">
    <property type="component" value="Unplaced"/>
</dbReference>
<keyword evidence="3" id="KW-1185">Reference proteome</keyword>
<dbReference type="GeneID" id="102801126"/>
<feature type="compositionally biased region" description="Basic and acidic residues" evidence="1">
    <location>
        <begin position="176"/>
        <end position="191"/>
    </location>
</feature>
<dbReference type="RefSeq" id="XP_006818986.1">
    <property type="nucleotide sequence ID" value="XM_006818923.1"/>
</dbReference>